<evidence type="ECO:0000259" key="3">
    <source>
        <dbReference type="PROSITE" id="PS51668"/>
    </source>
</evidence>
<gene>
    <name evidence="4" type="ORF">SDC9_31792</name>
</gene>
<dbReference type="InterPro" id="IPR036414">
    <property type="entry name" value="YaeB_N_sf"/>
</dbReference>
<keyword evidence="1" id="KW-0949">S-adenosyl-L-methionine</keyword>
<evidence type="ECO:0000256" key="2">
    <source>
        <dbReference type="ARBA" id="ARBA00033753"/>
    </source>
</evidence>
<protein>
    <submittedName>
        <fullName evidence="4">S-adenosyl-L-methionine-binding protein</fullName>
    </submittedName>
</protein>
<dbReference type="AlphaFoldDB" id="A0A644V3A9"/>
<proteinExistence type="inferred from homology"/>
<reference evidence="4" key="1">
    <citation type="submission" date="2019-08" db="EMBL/GenBank/DDBJ databases">
        <authorList>
            <person name="Kucharzyk K."/>
            <person name="Murdoch R.W."/>
            <person name="Higgins S."/>
            <person name="Loffler F."/>
        </authorList>
    </citation>
    <scope>NUCLEOTIDE SEQUENCE</scope>
</reference>
<dbReference type="SUPFAM" id="SSF118196">
    <property type="entry name" value="YaeB-like"/>
    <property type="match status" value="1"/>
</dbReference>
<comment type="similarity">
    <text evidence="2">Belongs to the tRNA methyltransferase O family.</text>
</comment>
<dbReference type="PANTHER" id="PTHR12818">
    <property type="entry name" value="TRNA (ADENINE(37)-N6)-METHYLTRANSFERASE"/>
    <property type="match status" value="1"/>
</dbReference>
<organism evidence="4">
    <name type="scientific">bioreactor metagenome</name>
    <dbReference type="NCBI Taxonomy" id="1076179"/>
    <lineage>
        <taxon>unclassified sequences</taxon>
        <taxon>metagenomes</taxon>
        <taxon>ecological metagenomes</taxon>
    </lineage>
</organism>
<dbReference type="NCBIfam" id="TIGR00104">
    <property type="entry name" value="tRNA_TsaA"/>
    <property type="match status" value="1"/>
</dbReference>
<dbReference type="PROSITE" id="PS51668">
    <property type="entry name" value="TSAA_2"/>
    <property type="match status" value="1"/>
</dbReference>
<dbReference type="Pfam" id="PF01980">
    <property type="entry name" value="TrmO_N"/>
    <property type="match status" value="1"/>
</dbReference>
<evidence type="ECO:0000256" key="1">
    <source>
        <dbReference type="ARBA" id="ARBA00022691"/>
    </source>
</evidence>
<name>A0A644V3A9_9ZZZZ</name>
<dbReference type="InterPro" id="IPR036413">
    <property type="entry name" value="YaeB-like_sf"/>
</dbReference>
<dbReference type="Gene3D" id="2.40.30.70">
    <property type="entry name" value="YaeB-like"/>
    <property type="match status" value="1"/>
</dbReference>
<feature type="domain" description="TsaA-like" evidence="3">
    <location>
        <begin position="7"/>
        <end position="139"/>
    </location>
</feature>
<dbReference type="InterPro" id="IPR023370">
    <property type="entry name" value="TrmO-like_N"/>
</dbReference>
<dbReference type="CDD" id="cd09281">
    <property type="entry name" value="UPF0066"/>
    <property type="match status" value="1"/>
</dbReference>
<dbReference type="EMBL" id="VSSQ01000211">
    <property type="protein sequence ID" value="MPL85818.1"/>
    <property type="molecule type" value="Genomic_DNA"/>
</dbReference>
<comment type="caution">
    <text evidence="4">The sequence shown here is derived from an EMBL/GenBank/DDBJ whole genome shotgun (WGS) entry which is preliminary data.</text>
</comment>
<dbReference type="InterPro" id="IPR040372">
    <property type="entry name" value="YaeB-like"/>
</dbReference>
<dbReference type="PANTHER" id="PTHR12818:SF0">
    <property type="entry name" value="TRNA (ADENINE(37)-N6)-METHYLTRANSFERASE"/>
    <property type="match status" value="1"/>
</dbReference>
<sequence length="145" mass="16271">MTEECKCTPIGTVVSSFKERSIPPFQDRHTELISQIIIDPKYIQGLEGLCAGKEIFVLCWFDRSDRSVLRVHPRGDSRNPLTGVFNTRSPDRPNPVSLTLVTIEEIQENILTVRGLDALDNTPVIDIKPNSSKSLEEKYPCGTQT</sequence>
<evidence type="ECO:0000313" key="4">
    <source>
        <dbReference type="EMBL" id="MPL85818.1"/>
    </source>
</evidence>
<accession>A0A644V3A9</accession>